<proteinExistence type="predicted"/>
<dbReference type="Gene3D" id="1.10.260.40">
    <property type="entry name" value="lambda repressor-like DNA-binding domains"/>
    <property type="match status" value="1"/>
</dbReference>
<keyword evidence="4" id="KW-1185">Reference proteome</keyword>
<accession>A0ABX1U002</accession>
<reference evidence="3 4" key="1">
    <citation type="submission" date="2019-03" db="EMBL/GenBank/DDBJ databases">
        <title>Metabolic reconstructions from genomes of highly enriched 'Candidatus Accumulibacter' and 'Candidatus Competibacter' bioreactor populations.</title>
        <authorList>
            <person name="Annavajhala M.K."/>
            <person name="Welles L."/>
            <person name="Abbas B."/>
            <person name="Sorokin D."/>
            <person name="Park H."/>
            <person name="Van Loosdrecht M."/>
            <person name="Chandran K."/>
        </authorList>
    </citation>
    <scope>NUCLEOTIDE SEQUENCE [LARGE SCALE GENOMIC DNA]</scope>
    <source>
        <strain evidence="3 4">SBR_S</strain>
    </source>
</reference>
<sequence>MSKTTIDGEPPSDGTASEQGNDRLSIPAVESGALAARLKVLIRPGSVASFAKRCGLAESVLRAYISDGRMPSLDKSLAIATAGSVTLDWLATGRGRRATAQILAVDTTASGSPGDAEELETPTLDTVVLEGILKAVLEAQGDRATPEHLAALTVDLYQRAMVLDQPE</sequence>
<dbReference type="InterPro" id="IPR001387">
    <property type="entry name" value="Cro/C1-type_HTH"/>
</dbReference>
<evidence type="ECO:0000313" key="3">
    <source>
        <dbReference type="EMBL" id="NMQ29847.1"/>
    </source>
</evidence>
<evidence type="ECO:0000313" key="4">
    <source>
        <dbReference type="Proteomes" id="UP000749010"/>
    </source>
</evidence>
<dbReference type="PROSITE" id="PS50943">
    <property type="entry name" value="HTH_CROC1"/>
    <property type="match status" value="1"/>
</dbReference>
<feature type="domain" description="HTH cro/C1-type" evidence="2">
    <location>
        <begin position="50"/>
        <end position="90"/>
    </location>
</feature>
<dbReference type="RefSeq" id="WP_211203860.1">
    <property type="nucleotide sequence ID" value="NZ_SPMY01000074.1"/>
</dbReference>
<dbReference type="CDD" id="cd00093">
    <property type="entry name" value="HTH_XRE"/>
    <property type="match status" value="1"/>
</dbReference>
<evidence type="ECO:0000256" key="1">
    <source>
        <dbReference type="SAM" id="MobiDB-lite"/>
    </source>
</evidence>
<dbReference type="EMBL" id="SPMY01000074">
    <property type="protein sequence ID" value="NMQ29847.1"/>
    <property type="molecule type" value="Genomic_DNA"/>
</dbReference>
<feature type="region of interest" description="Disordered" evidence="1">
    <location>
        <begin position="1"/>
        <end position="22"/>
    </location>
</feature>
<dbReference type="SUPFAM" id="SSF47413">
    <property type="entry name" value="lambda repressor-like DNA-binding domains"/>
    <property type="match status" value="1"/>
</dbReference>
<gene>
    <name evidence="3" type="ORF">E4Q23_20020</name>
</gene>
<dbReference type="InterPro" id="IPR010982">
    <property type="entry name" value="Lambda_DNA-bd_dom_sf"/>
</dbReference>
<dbReference type="Proteomes" id="UP000749010">
    <property type="component" value="Unassembled WGS sequence"/>
</dbReference>
<protein>
    <recommendedName>
        <fullName evidence="2">HTH cro/C1-type domain-containing protein</fullName>
    </recommendedName>
</protein>
<name>A0ABX1U002_9PROT</name>
<organism evidence="3 4">
    <name type="scientific">Candidatus Accumulibacter phosphatis</name>
    <dbReference type="NCBI Taxonomy" id="327160"/>
    <lineage>
        <taxon>Bacteria</taxon>
        <taxon>Pseudomonadati</taxon>
        <taxon>Pseudomonadota</taxon>
        <taxon>Betaproteobacteria</taxon>
        <taxon>Candidatus Accumulibacter</taxon>
    </lineage>
</organism>
<comment type="caution">
    <text evidence="3">The sequence shown here is derived from an EMBL/GenBank/DDBJ whole genome shotgun (WGS) entry which is preliminary data.</text>
</comment>
<evidence type="ECO:0000259" key="2">
    <source>
        <dbReference type="PROSITE" id="PS50943"/>
    </source>
</evidence>